<dbReference type="AlphaFoldDB" id="A0A2H0VBY9"/>
<dbReference type="EMBL" id="PFAL01000007">
    <property type="protein sequence ID" value="PIR95810.1"/>
    <property type="molecule type" value="Genomic_DNA"/>
</dbReference>
<dbReference type="SMART" id="SM00854">
    <property type="entry name" value="PGA_cap"/>
    <property type="match status" value="1"/>
</dbReference>
<dbReference type="InterPro" id="IPR052169">
    <property type="entry name" value="CW_Biosynth-Accessory"/>
</dbReference>
<evidence type="ECO:0000259" key="2">
    <source>
        <dbReference type="SMART" id="SM00854"/>
    </source>
</evidence>
<proteinExistence type="inferred from homology"/>
<gene>
    <name evidence="3" type="ORF">COT93_00490</name>
</gene>
<dbReference type="SUPFAM" id="SSF56300">
    <property type="entry name" value="Metallo-dependent phosphatases"/>
    <property type="match status" value="1"/>
</dbReference>
<accession>A0A2H0VBY9</accession>
<reference evidence="4" key="1">
    <citation type="submission" date="2017-09" db="EMBL/GenBank/DDBJ databases">
        <title>Depth-based differentiation of microbial function through sediment-hosted aquifers and enrichment of novel symbionts in the deep terrestrial subsurface.</title>
        <authorList>
            <person name="Probst A.J."/>
            <person name="Ladd B."/>
            <person name="Jarett J.K."/>
            <person name="Geller-Mcgrath D.E."/>
            <person name="Sieber C.M.K."/>
            <person name="Emerson J.B."/>
            <person name="Anantharaman K."/>
            <person name="Thomas B.C."/>
            <person name="Malmstrom R."/>
            <person name="Stieglmeier M."/>
            <person name="Klingl A."/>
            <person name="Woyke T."/>
            <person name="Ryan C.M."/>
            <person name="Banfield J.F."/>
        </authorList>
    </citation>
    <scope>NUCLEOTIDE SEQUENCE [LARGE SCALE GENOMIC DNA]</scope>
</reference>
<dbReference type="Pfam" id="PF09587">
    <property type="entry name" value="PGA_cap"/>
    <property type="match status" value="1"/>
</dbReference>
<dbReference type="PANTHER" id="PTHR33393">
    <property type="entry name" value="POLYGLUTAMINE SYNTHESIS ACCESSORY PROTEIN RV0574C-RELATED"/>
    <property type="match status" value="1"/>
</dbReference>
<comment type="similarity">
    <text evidence="1">Belongs to the CapA family.</text>
</comment>
<dbReference type="PANTHER" id="PTHR33393:SF13">
    <property type="entry name" value="PGA BIOSYNTHESIS PROTEIN CAPA"/>
    <property type="match status" value="1"/>
</dbReference>
<name>A0A2H0VBY9_9BACT</name>
<dbReference type="InterPro" id="IPR029052">
    <property type="entry name" value="Metallo-depent_PP-like"/>
</dbReference>
<feature type="domain" description="Capsule synthesis protein CapA" evidence="2">
    <location>
        <begin position="4"/>
        <end position="235"/>
    </location>
</feature>
<evidence type="ECO:0000313" key="3">
    <source>
        <dbReference type="EMBL" id="PIR95810.1"/>
    </source>
</evidence>
<sequence length="375" mass="43377">MTLKFFACGDVVNSTAKNDFIDSGLKNAIHSCDIAICNFEAPINVIDRHPIKKAGPHIYQSRESISYLKDAGFDFVSLANNHIYDFGEKSLSATIQILRKNKINFVGGGLDFEEAYKPKIIDKNGIKIGLLAACENEFGCFYEEREGGGYAWLFHERLEDNIRNLRKQVDFIILIAHAGPEDIEIPIKEWRDRYKRLCDIGVDVIIGHHPHVPQGYERYKNGLIFYSLGNFYFDVAKFISKSDDSYSVILSFDKEKEVDFEIIYHKKINGQTSLVNKSEVIFNLSLLNSMLGEQYRKNNNEICLHLFYKYYYSYYEEALGALPKNSDVIKSIKFFLKKLLYKDQTERDRNLLLLHNIRIDSHRFVVQRALSLISE</sequence>
<comment type="caution">
    <text evidence="3">The sequence shown here is derived from an EMBL/GenBank/DDBJ whole genome shotgun (WGS) entry which is preliminary data.</text>
</comment>
<evidence type="ECO:0000256" key="1">
    <source>
        <dbReference type="ARBA" id="ARBA00005662"/>
    </source>
</evidence>
<dbReference type="CDD" id="cd07381">
    <property type="entry name" value="MPP_CapA"/>
    <property type="match status" value="1"/>
</dbReference>
<evidence type="ECO:0000313" key="4">
    <source>
        <dbReference type="Proteomes" id="UP000229972"/>
    </source>
</evidence>
<protein>
    <recommendedName>
        <fullName evidence="2">Capsule synthesis protein CapA domain-containing protein</fullName>
    </recommendedName>
</protein>
<dbReference type="Gene3D" id="3.60.21.10">
    <property type="match status" value="1"/>
</dbReference>
<dbReference type="InterPro" id="IPR019079">
    <property type="entry name" value="Capsule_synth_CapA"/>
</dbReference>
<organism evidence="3 4">
    <name type="scientific">Candidatus Falkowbacteria bacterium CG10_big_fil_rev_8_21_14_0_10_37_18</name>
    <dbReference type="NCBI Taxonomy" id="1974562"/>
    <lineage>
        <taxon>Bacteria</taxon>
        <taxon>Candidatus Falkowiibacteriota</taxon>
    </lineage>
</organism>
<dbReference type="Proteomes" id="UP000229972">
    <property type="component" value="Unassembled WGS sequence"/>
</dbReference>